<accession>A0AAD5UYL0</accession>
<feature type="compositionally biased region" description="Basic and acidic residues" evidence="1">
    <location>
        <begin position="35"/>
        <end position="50"/>
    </location>
</feature>
<dbReference type="EMBL" id="JANAWD010000565">
    <property type="protein sequence ID" value="KAJ3477769.1"/>
    <property type="molecule type" value="Genomic_DNA"/>
</dbReference>
<name>A0AAD5UYL0_9APHY</name>
<feature type="compositionally biased region" description="Polar residues" evidence="1">
    <location>
        <begin position="1"/>
        <end position="10"/>
    </location>
</feature>
<evidence type="ECO:0000256" key="1">
    <source>
        <dbReference type="SAM" id="MobiDB-lite"/>
    </source>
</evidence>
<proteinExistence type="predicted"/>
<keyword evidence="3" id="KW-1185">Reference proteome</keyword>
<evidence type="ECO:0000313" key="3">
    <source>
        <dbReference type="Proteomes" id="UP001212997"/>
    </source>
</evidence>
<protein>
    <submittedName>
        <fullName evidence="2">Uncharacterized protein</fullName>
    </submittedName>
</protein>
<gene>
    <name evidence="2" type="ORF">NLI96_g10228</name>
</gene>
<dbReference type="Proteomes" id="UP001212997">
    <property type="component" value="Unassembled WGS sequence"/>
</dbReference>
<feature type="compositionally biased region" description="Polar residues" evidence="1">
    <location>
        <begin position="82"/>
        <end position="116"/>
    </location>
</feature>
<feature type="compositionally biased region" description="Basic and acidic residues" evidence="1">
    <location>
        <begin position="58"/>
        <end position="79"/>
    </location>
</feature>
<sequence>MPRSNRTPRNSQRQSPSPTTPPRTPRIRRASPKQIEIDLHTAAAQKEKEHRRNIRIASLERRAAREKEKEQDALHRHALNEMVTSQLNRSGDGNSIGNGTNEQPSRPNNNTPNETAEQVDMRLQEPVGPQV</sequence>
<comment type="caution">
    <text evidence="2">The sequence shown here is derived from an EMBL/GenBank/DDBJ whole genome shotgun (WGS) entry which is preliminary data.</text>
</comment>
<evidence type="ECO:0000313" key="2">
    <source>
        <dbReference type="EMBL" id="KAJ3477769.1"/>
    </source>
</evidence>
<feature type="region of interest" description="Disordered" evidence="1">
    <location>
        <begin position="1"/>
        <end position="131"/>
    </location>
</feature>
<dbReference type="AlphaFoldDB" id="A0AAD5UYL0"/>
<organism evidence="2 3">
    <name type="scientific">Meripilus lineatus</name>
    <dbReference type="NCBI Taxonomy" id="2056292"/>
    <lineage>
        <taxon>Eukaryota</taxon>
        <taxon>Fungi</taxon>
        <taxon>Dikarya</taxon>
        <taxon>Basidiomycota</taxon>
        <taxon>Agaricomycotina</taxon>
        <taxon>Agaricomycetes</taxon>
        <taxon>Polyporales</taxon>
        <taxon>Meripilaceae</taxon>
        <taxon>Meripilus</taxon>
    </lineage>
</organism>
<reference evidence="2" key="1">
    <citation type="submission" date="2022-07" db="EMBL/GenBank/DDBJ databases">
        <title>Genome Sequence of Physisporinus lineatus.</title>
        <authorList>
            <person name="Buettner E."/>
        </authorList>
    </citation>
    <scope>NUCLEOTIDE SEQUENCE</scope>
    <source>
        <strain evidence="2">VT162</strain>
    </source>
</reference>